<dbReference type="EMBL" id="FZRA01000014">
    <property type="protein sequence ID" value="SNU09838.1"/>
    <property type="molecule type" value="Genomic_DNA"/>
</dbReference>
<gene>
    <name evidence="1" type="ORF">SAMN05216470_2051</name>
</gene>
<accession>A0A239RGL9</accession>
<evidence type="ECO:0000313" key="1">
    <source>
        <dbReference type="EMBL" id="SNU09838.1"/>
    </source>
</evidence>
<dbReference type="AlphaFoldDB" id="A0A239RGL9"/>
<dbReference type="Proteomes" id="UP000214649">
    <property type="component" value="Unassembled WGS sequence"/>
</dbReference>
<sequence>MIDLLFILAGAALALNGVVIGIGLAEWKHRGDW</sequence>
<protein>
    <submittedName>
        <fullName evidence="1">Uncharacterized protein</fullName>
    </submittedName>
</protein>
<organism evidence="1 2">
    <name type="scientific">Streptococcus equinus</name>
    <name type="common">Streptococcus bovis</name>
    <dbReference type="NCBI Taxonomy" id="1335"/>
    <lineage>
        <taxon>Bacteria</taxon>
        <taxon>Bacillati</taxon>
        <taxon>Bacillota</taxon>
        <taxon>Bacilli</taxon>
        <taxon>Lactobacillales</taxon>
        <taxon>Streptococcaceae</taxon>
        <taxon>Streptococcus</taxon>
    </lineage>
</organism>
<evidence type="ECO:0000313" key="2">
    <source>
        <dbReference type="Proteomes" id="UP000214649"/>
    </source>
</evidence>
<proteinExistence type="predicted"/>
<name>A0A239RGL9_STREI</name>
<reference evidence="1 2" key="1">
    <citation type="submission" date="2017-07" db="EMBL/GenBank/DDBJ databases">
        <authorList>
            <person name="Sun Z.S."/>
            <person name="Albrecht U."/>
            <person name="Echele G."/>
            <person name="Lee C.C."/>
        </authorList>
    </citation>
    <scope>NUCLEOTIDE SEQUENCE [LARGE SCALE GENOMIC DNA]</scope>
    <source>
        <strain evidence="1 2">AR3</strain>
    </source>
</reference>